<dbReference type="PANTHER" id="PTHR37610">
    <property type="entry name" value="CCHC-TYPE DOMAIN-CONTAINING PROTEIN"/>
    <property type="match status" value="1"/>
</dbReference>
<evidence type="ECO:0000313" key="2">
    <source>
        <dbReference type="EMBL" id="KAG6480145.1"/>
    </source>
</evidence>
<comment type="caution">
    <text evidence="2">The sequence shown here is derived from an EMBL/GenBank/DDBJ whole genome shotgun (WGS) entry which is preliminary data.</text>
</comment>
<keyword evidence="1" id="KW-0732">Signal</keyword>
<feature type="signal peptide" evidence="1">
    <location>
        <begin position="1"/>
        <end position="21"/>
    </location>
</feature>
<reference evidence="2 3" key="1">
    <citation type="submission" date="2020-08" db="EMBL/GenBank/DDBJ databases">
        <title>Plant Genome Project.</title>
        <authorList>
            <person name="Zhang R.-G."/>
        </authorList>
    </citation>
    <scope>NUCLEOTIDE SEQUENCE [LARGE SCALE GENOMIC DNA]</scope>
    <source>
        <tissue evidence="2">Rhizome</tissue>
    </source>
</reference>
<gene>
    <name evidence="2" type="ORF">ZIOFF_063623</name>
</gene>
<dbReference type="Proteomes" id="UP000734854">
    <property type="component" value="Unassembled WGS sequence"/>
</dbReference>
<accession>A0A8J5K9U4</accession>
<dbReference type="EMBL" id="JACMSC010000017">
    <property type="protein sequence ID" value="KAG6480145.1"/>
    <property type="molecule type" value="Genomic_DNA"/>
</dbReference>
<evidence type="ECO:0000313" key="3">
    <source>
        <dbReference type="Proteomes" id="UP000734854"/>
    </source>
</evidence>
<dbReference type="AlphaFoldDB" id="A0A8J5K9U4"/>
<organism evidence="2 3">
    <name type="scientific">Zingiber officinale</name>
    <name type="common">Ginger</name>
    <name type="synonym">Amomum zingiber</name>
    <dbReference type="NCBI Taxonomy" id="94328"/>
    <lineage>
        <taxon>Eukaryota</taxon>
        <taxon>Viridiplantae</taxon>
        <taxon>Streptophyta</taxon>
        <taxon>Embryophyta</taxon>
        <taxon>Tracheophyta</taxon>
        <taxon>Spermatophyta</taxon>
        <taxon>Magnoliopsida</taxon>
        <taxon>Liliopsida</taxon>
        <taxon>Zingiberales</taxon>
        <taxon>Zingiberaceae</taxon>
        <taxon>Zingiber</taxon>
    </lineage>
</organism>
<protein>
    <submittedName>
        <fullName evidence="2">Uncharacterized protein</fullName>
    </submittedName>
</protein>
<keyword evidence="3" id="KW-1185">Reference proteome</keyword>
<dbReference type="PANTHER" id="PTHR37610:SF47">
    <property type="entry name" value="RETROTRANSPOSON COPIA-LIKE N-TERMINAL DOMAIN-CONTAINING PROTEIN"/>
    <property type="match status" value="1"/>
</dbReference>
<feature type="chain" id="PRO_5035209204" evidence="1">
    <location>
        <begin position="22"/>
        <end position="867"/>
    </location>
</feature>
<proteinExistence type="predicted"/>
<evidence type="ECO:0000256" key="1">
    <source>
        <dbReference type="SAM" id="SignalP"/>
    </source>
</evidence>
<name>A0A8J5K9U4_ZINOF</name>
<sequence length="867" mass="96748">MWRWLISASWMVLLFKQLCRRDGFCGGDCNDARRWCVRWTYLGSVIRCLTQMGSHVAKEIIFLDAAKKLKGGSVDLVAVNSFGSAFQKFSTAVSCLASTFSGSGVIVHLEGENDDRLRACGCEELYKADDVGFTRIVAASGEVHGHPTEADNGKVEDTIRVIEVAVIMAEVGNTVSTSQQVGWLREFQQQSGDLLVGPEVDLATTGENSNSQCCVSEPSPRARLLRALSAGALTAGRGGFPPSLMLKRRSRRLLCPIASVDPPFLPLFRPSRAAPSLPWCWRHRRPPRALAPITLQRLSSSARCRCCESHHRPTLCAGTRAPVPSPCPSEPDATPLPLPLHTLPQCRTDPFFCPSRASHWRELLPWILPSFGFRAVRIFFMVNMKANKDESRSGVIVHLEGENDDRLRACGCEELYKADDVGFTRIVAASGEVHGHPTEADNGKVEDTIRVIEVAVIMAEVGNTVSTSQQVGWLREFQQQSGDLLVAPEVDLATTGENSNSQATFSTISHQSSLSSNAENSRRYSLVLTMSTPNVLVGVKGWYITSHKLNCLNYLQWSQSVNMYICGKGKKDFLTSASVAPSPKDPKYKIWNAENQMVMSWLINSMDNEIRENFLRQFAKDIWEATKETYSHSDNTSELFEVELNLHDLRQGELLTQYFNSTSHHWQQVNILDVHQWACKTNVKLHRKIKEQGTFKFLFRLNSSLDNVCLRSLSLKQLPSMREAFAEMLRDLPSSERHEKVENQVGFFFQQKPIENQAQYEISTHSGLKKPTAVSAHLEPTGYLTHNEDKSAIYYDSNSVSDIYSGTQNRQGILASNLGTFLSSNGIIHISSCVDTLNKMELSNAETDIFLSSSRLDGFHWTVNVEL</sequence>